<dbReference type="EMBL" id="EAAA01002880">
    <property type="status" value="NOT_ANNOTATED_CDS"/>
    <property type="molecule type" value="Genomic_DNA"/>
</dbReference>
<dbReference type="SMART" id="SM00516">
    <property type="entry name" value="SEC14"/>
    <property type="match status" value="1"/>
</dbReference>
<reference evidence="3" key="1">
    <citation type="journal article" date="2002" name="Science">
        <title>The draft genome of Ciona intestinalis: insights into chordate and vertebrate origins.</title>
        <authorList>
            <person name="Dehal P."/>
            <person name="Satou Y."/>
            <person name="Campbell R.K."/>
            <person name="Chapman J."/>
            <person name="Degnan B."/>
            <person name="De Tomaso A."/>
            <person name="Davidson B."/>
            <person name="Di Gregorio A."/>
            <person name="Gelpke M."/>
            <person name="Goodstein D.M."/>
            <person name="Harafuji N."/>
            <person name="Hastings K.E."/>
            <person name="Ho I."/>
            <person name="Hotta K."/>
            <person name="Huang W."/>
            <person name="Kawashima T."/>
            <person name="Lemaire P."/>
            <person name="Martinez D."/>
            <person name="Meinertzhagen I.A."/>
            <person name="Necula S."/>
            <person name="Nonaka M."/>
            <person name="Putnam N."/>
            <person name="Rash S."/>
            <person name="Saiga H."/>
            <person name="Satake M."/>
            <person name="Terry A."/>
            <person name="Yamada L."/>
            <person name="Wang H.G."/>
            <person name="Awazu S."/>
            <person name="Azumi K."/>
            <person name="Boore J."/>
            <person name="Branno M."/>
            <person name="Chin-Bow S."/>
            <person name="DeSantis R."/>
            <person name="Doyle S."/>
            <person name="Francino P."/>
            <person name="Keys D.N."/>
            <person name="Haga S."/>
            <person name="Hayashi H."/>
            <person name="Hino K."/>
            <person name="Imai K.S."/>
            <person name="Inaba K."/>
            <person name="Kano S."/>
            <person name="Kobayashi K."/>
            <person name="Kobayashi M."/>
            <person name="Lee B.I."/>
            <person name="Makabe K.W."/>
            <person name="Manohar C."/>
            <person name="Matassi G."/>
            <person name="Medina M."/>
            <person name="Mochizuki Y."/>
            <person name="Mount S."/>
            <person name="Morishita T."/>
            <person name="Miura S."/>
            <person name="Nakayama A."/>
            <person name="Nishizaka S."/>
            <person name="Nomoto H."/>
            <person name="Ohta F."/>
            <person name="Oishi K."/>
            <person name="Rigoutsos I."/>
            <person name="Sano M."/>
            <person name="Sasaki A."/>
            <person name="Sasakura Y."/>
            <person name="Shoguchi E."/>
            <person name="Shin-i T."/>
            <person name="Spagnuolo A."/>
            <person name="Stainier D."/>
            <person name="Suzuki M.M."/>
            <person name="Tassy O."/>
            <person name="Takatori N."/>
            <person name="Tokuoka M."/>
            <person name="Yagi K."/>
            <person name="Yoshizaki F."/>
            <person name="Wada S."/>
            <person name="Zhang C."/>
            <person name="Hyatt P.D."/>
            <person name="Larimer F."/>
            <person name="Detter C."/>
            <person name="Doggett N."/>
            <person name="Glavina T."/>
            <person name="Hawkins T."/>
            <person name="Richardson P."/>
            <person name="Lucas S."/>
            <person name="Kohara Y."/>
            <person name="Levine M."/>
            <person name="Satoh N."/>
            <person name="Rokhsar D.S."/>
        </authorList>
    </citation>
    <scope>NUCLEOTIDE SEQUENCE [LARGE SCALE GENOMIC DNA]</scope>
</reference>
<dbReference type="SUPFAM" id="SSF46938">
    <property type="entry name" value="CRAL/TRIO N-terminal domain"/>
    <property type="match status" value="1"/>
</dbReference>
<dbReference type="GO" id="GO:1902936">
    <property type="term" value="F:phosphatidylinositol bisphosphate binding"/>
    <property type="evidence" value="ECO:0000318"/>
    <property type="project" value="GO_Central"/>
</dbReference>
<accession>H2XQD2</accession>
<dbReference type="Pfam" id="PF00650">
    <property type="entry name" value="CRAL_TRIO"/>
    <property type="match status" value="1"/>
</dbReference>
<sequence>YECSLSPPMLARAIAELNEPDNNLDRLKAIDRLKEKYGPLLKEDDAFILRFLRARKFDQRKALKLLQKYHTIRTELPEVFNRVKEPERLAAIMNSGTLYFSNGRTKTGSWVLMFKPGPMNDIISAYDVVAYSVLCIEKLLENEEYQICGSITIDDLKDFNLTSLSPSSKLKKMFDLWQDSMPIRIMPIHILNESKVFSALFKLIQPFMKKKIKQKLRLHGNCFAELHDSVEKHLLPSCLGGT</sequence>
<evidence type="ECO:0000259" key="1">
    <source>
        <dbReference type="PROSITE" id="PS50191"/>
    </source>
</evidence>
<organism evidence="2 3">
    <name type="scientific">Ciona intestinalis</name>
    <name type="common">Transparent sea squirt</name>
    <name type="synonym">Ascidia intestinalis</name>
    <dbReference type="NCBI Taxonomy" id="7719"/>
    <lineage>
        <taxon>Eukaryota</taxon>
        <taxon>Metazoa</taxon>
        <taxon>Chordata</taxon>
        <taxon>Tunicata</taxon>
        <taxon>Ascidiacea</taxon>
        <taxon>Phlebobranchia</taxon>
        <taxon>Cionidae</taxon>
        <taxon>Ciona</taxon>
    </lineage>
</organism>
<dbReference type="InterPro" id="IPR036273">
    <property type="entry name" value="CRAL/TRIO_N_dom_sf"/>
</dbReference>
<dbReference type="Pfam" id="PF03765">
    <property type="entry name" value="CRAL_TRIO_N"/>
    <property type="match status" value="1"/>
</dbReference>
<dbReference type="InterPro" id="IPR011074">
    <property type="entry name" value="CRAL/TRIO_N_dom"/>
</dbReference>
<evidence type="ECO:0000313" key="3">
    <source>
        <dbReference type="Proteomes" id="UP000008144"/>
    </source>
</evidence>
<dbReference type="Gene3D" id="1.10.8.20">
    <property type="entry name" value="N-terminal domain of phosphatidylinositol transfer protein sec14p"/>
    <property type="match status" value="1"/>
</dbReference>
<dbReference type="CDD" id="cd00170">
    <property type="entry name" value="SEC14"/>
    <property type="match status" value="1"/>
</dbReference>
<evidence type="ECO:0000313" key="2">
    <source>
        <dbReference type="Ensembl" id="ENSCINP00000031866.1"/>
    </source>
</evidence>
<dbReference type="Ensembl" id="ENSCINT00000036835.1">
    <property type="protein sequence ID" value="ENSCINP00000031866.1"/>
    <property type="gene ID" value="ENSCING00000022129.1"/>
</dbReference>
<reference evidence="2" key="2">
    <citation type="journal article" date="2008" name="Genome Biol.">
        <title>Improved genome assembly and evidence-based global gene model set for the chordate Ciona intestinalis: new insight into intron and operon populations.</title>
        <authorList>
            <person name="Satou Y."/>
            <person name="Mineta K."/>
            <person name="Ogasawara M."/>
            <person name="Sasakura Y."/>
            <person name="Shoguchi E."/>
            <person name="Ueno K."/>
            <person name="Yamada L."/>
            <person name="Matsumoto J."/>
            <person name="Wasserscheid J."/>
            <person name="Dewar K."/>
            <person name="Wiley G.B."/>
            <person name="Macmil S.L."/>
            <person name="Roe B.A."/>
            <person name="Zeller R.W."/>
            <person name="Hastings K.E."/>
            <person name="Lemaire P."/>
            <person name="Lindquist E."/>
            <person name="Endo T."/>
            <person name="Hotta K."/>
            <person name="Inaba K."/>
        </authorList>
    </citation>
    <scope>NUCLEOTIDE SEQUENCE [LARGE SCALE GENOMIC DNA]</scope>
    <source>
        <strain evidence="2">wild type</strain>
    </source>
</reference>
<reference evidence="2" key="3">
    <citation type="submission" date="2025-08" db="UniProtKB">
        <authorList>
            <consortium name="Ensembl"/>
        </authorList>
    </citation>
    <scope>IDENTIFICATION</scope>
</reference>
<dbReference type="PANTHER" id="PTHR10174">
    <property type="entry name" value="ALPHA-TOCOPHEROL TRANSFER PROTEIN-RELATED"/>
    <property type="match status" value="1"/>
</dbReference>
<dbReference type="AlphaFoldDB" id="H2XQD2"/>
<dbReference type="PANTHER" id="PTHR10174:SF225">
    <property type="entry name" value="ALPHA-TOCOPHEROL TRANSFER PROTEIN"/>
    <property type="match status" value="1"/>
</dbReference>
<dbReference type="OMA" id="YQICGSI"/>
<dbReference type="HOGENOM" id="CLU_046597_1_3_1"/>
<dbReference type="Gene3D" id="3.40.525.10">
    <property type="entry name" value="CRAL-TRIO lipid binding domain"/>
    <property type="match status" value="1"/>
</dbReference>
<dbReference type="FunCoup" id="H2XQD2">
    <property type="interactions" value="1"/>
</dbReference>
<reference evidence="2" key="4">
    <citation type="submission" date="2025-09" db="UniProtKB">
        <authorList>
            <consortium name="Ensembl"/>
        </authorList>
    </citation>
    <scope>IDENTIFICATION</scope>
</reference>
<name>H2XQD2_CIOIN</name>
<proteinExistence type="predicted"/>
<protein>
    <recommendedName>
        <fullName evidence="1">CRAL-TRIO domain-containing protein</fullName>
    </recommendedName>
</protein>
<dbReference type="SUPFAM" id="SSF52087">
    <property type="entry name" value="CRAL/TRIO domain"/>
    <property type="match status" value="1"/>
</dbReference>
<dbReference type="InterPro" id="IPR036865">
    <property type="entry name" value="CRAL-TRIO_dom_sf"/>
</dbReference>
<dbReference type="InParanoid" id="H2XQD2"/>
<dbReference type="PRINTS" id="PR00180">
    <property type="entry name" value="CRETINALDHBP"/>
</dbReference>
<dbReference type="SMART" id="SM01100">
    <property type="entry name" value="CRAL_TRIO_N"/>
    <property type="match status" value="1"/>
</dbReference>
<dbReference type="GeneTree" id="ENSGT00940000155407"/>
<dbReference type="PROSITE" id="PS50191">
    <property type="entry name" value="CRAL_TRIO"/>
    <property type="match status" value="1"/>
</dbReference>
<keyword evidence="3" id="KW-1185">Reference proteome</keyword>
<dbReference type="Proteomes" id="UP000008144">
    <property type="component" value="Chromosome 9"/>
</dbReference>
<dbReference type="InterPro" id="IPR001251">
    <property type="entry name" value="CRAL-TRIO_dom"/>
</dbReference>
<feature type="domain" description="CRAL-TRIO" evidence="1">
    <location>
        <begin position="85"/>
        <end position="242"/>
    </location>
</feature>